<comment type="similarity">
    <text evidence="2 6">Belongs to the 2-oxoacid dehydrogenase family.</text>
</comment>
<dbReference type="SUPFAM" id="SSF47005">
    <property type="entry name" value="Peripheral subunit-binding domain of 2-oxo acid dehydrogenase complex"/>
    <property type="match status" value="1"/>
</dbReference>
<keyword evidence="5 6" id="KW-0012">Acyltransferase</keyword>
<dbReference type="InterPro" id="IPR011053">
    <property type="entry name" value="Single_hybrid_motif"/>
</dbReference>
<dbReference type="GO" id="GO:0031405">
    <property type="term" value="F:lipoic acid binding"/>
    <property type="evidence" value="ECO:0007669"/>
    <property type="project" value="TreeGrafter"/>
</dbReference>
<evidence type="ECO:0000256" key="7">
    <source>
        <dbReference type="SAM" id="MobiDB-lite"/>
    </source>
</evidence>
<dbReference type="PROSITE" id="PS51826">
    <property type="entry name" value="PSBD"/>
    <property type="match status" value="1"/>
</dbReference>
<reference evidence="10" key="1">
    <citation type="submission" date="2021-01" db="EMBL/GenBank/DDBJ databases">
        <title>YIM 132084 draft genome.</title>
        <authorList>
            <person name="An D."/>
        </authorList>
    </citation>
    <scope>NUCLEOTIDE SEQUENCE</scope>
    <source>
        <strain evidence="10">YIM 132084</strain>
    </source>
</reference>
<dbReference type="InterPro" id="IPR004167">
    <property type="entry name" value="PSBD"/>
</dbReference>
<evidence type="ECO:0000256" key="6">
    <source>
        <dbReference type="RuleBase" id="RU003423"/>
    </source>
</evidence>
<dbReference type="InterPro" id="IPR023213">
    <property type="entry name" value="CAT-like_dom_sf"/>
</dbReference>
<evidence type="ECO:0000313" key="11">
    <source>
        <dbReference type="Proteomes" id="UP000663792"/>
    </source>
</evidence>
<feature type="domain" description="Lipoyl-binding" evidence="8">
    <location>
        <begin position="16"/>
        <end position="91"/>
    </location>
</feature>
<protein>
    <recommendedName>
        <fullName evidence="6">Dihydrolipoamide acetyltransferase component of pyruvate dehydrogenase complex</fullName>
        <ecNumber evidence="6">2.3.1.-</ecNumber>
    </recommendedName>
</protein>
<dbReference type="EC" id="2.3.1.-" evidence="6"/>
<dbReference type="PANTHER" id="PTHR43178:SF5">
    <property type="entry name" value="LIPOAMIDE ACYLTRANSFERASE COMPONENT OF BRANCHED-CHAIN ALPHA-KETO ACID DEHYDROGENASE COMPLEX, MITOCHONDRIAL"/>
    <property type="match status" value="1"/>
</dbReference>
<feature type="compositionally biased region" description="Low complexity" evidence="7">
    <location>
        <begin position="141"/>
        <end position="163"/>
    </location>
</feature>
<dbReference type="RefSeq" id="WP_205261788.1">
    <property type="nucleotide sequence ID" value="NZ_JAERWK010000021.1"/>
</dbReference>
<dbReference type="CDD" id="cd06849">
    <property type="entry name" value="lipoyl_domain"/>
    <property type="match status" value="1"/>
</dbReference>
<evidence type="ECO:0000256" key="3">
    <source>
        <dbReference type="ARBA" id="ARBA00022679"/>
    </source>
</evidence>
<dbReference type="GO" id="GO:0016407">
    <property type="term" value="F:acetyltransferase activity"/>
    <property type="evidence" value="ECO:0007669"/>
    <property type="project" value="TreeGrafter"/>
</dbReference>
<evidence type="ECO:0000313" key="10">
    <source>
        <dbReference type="EMBL" id="MBM9468830.1"/>
    </source>
</evidence>
<dbReference type="Pfam" id="PF02817">
    <property type="entry name" value="E3_binding"/>
    <property type="match status" value="1"/>
</dbReference>
<proteinExistence type="inferred from homology"/>
<evidence type="ECO:0000259" key="9">
    <source>
        <dbReference type="PROSITE" id="PS51826"/>
    </source>
</evidence>
<dbReference type="PROSITE" id="PS50968">
    <property type="entry name" value="BIOTINYL_LIPOYL"/>
    <property type="match status" value="1"/>
</dbReference>
<keyword evidence="4 6" id="KW-0450">Lipoyl</keyword>
<dbReference type="SUPFAM" id="SSF52777">
    <property type="entry name" value="CoA-dependent acyltransferases"/>
    <property type="match status" value="1"/>
</dbReference>
<organism evidence="10 11">
    <name type="scientific">Nakamurella leprariae</name>
    <dbReference type="NCBI Taxonomy" id="2803911"/>
    <lineage>
        <taxon>Bacteria</taxon>
        <taxon>Bacillati</taxon>
        <taxon>Actinomycetota</taxon>
        <taxon>Actinomycetes</taxon>
        <taxon>Nakamurellales</taxon>
        <taxon>Nakamurellaceae</taxon>
        <taxon>Nakamurella</taxon>
    </lineage>
</organism>
<dbReference type="Gene3D" id="2.40.50.100">
    <property type="match status" value="1"/>
</dbReference>
<name>A0A938YJA8_9ACTN</name>
<comment type="cofactor">
    <cofactor evidence="1 6">
        <name>(R)-lipoate</name>
        <dbReference type="ChEBI" id="CHEBI:83088"/>
    </cofactor>
</comment>
<sequence>MTARPPAPVASSTPGVEVFPLPDVGEGLTEAEVLTWHVAVGDQVTVNQMLVEIETAKAAVELPSPYAGEVAELLVPPGTLVAVGTPIIAIRTGAAADAAAAAPAATGTAADGVGERVVTLVGVSTPEHGARRRLRHGRRGTGPTESTEPATGPAPAAAADPRPAVSAAVPTARAAAPLAAPPVRKLAKDLGVDLSAVAPSRADGIIGRADVQAAAERLTESLNTPVVPLLPESEGTAGARSSAEIVAADLPNEGVYDPVARERYLPIRGVRRATAAAMVRSVFTAPHVTEFVTIDVTELMALRDRLRRRGEYAAVKLTPLAFVARAVCLALRRTPELNASWDSDRQLIVHKDYVNLGIAAATPRGLVVPKIRDADAMNVLQLAQQLGVLTEEARAGRTTPASMAGGTFTITNIGIFGVDTGTPILYPGESGILAVGSIKDAPWVVDGELAVRKVCQLSLSFDHRVVDGQQGSIFLADVASLLGDPASTLAY</sequence>
<evidence type="ECO:0000256" key="2">
    <source>
        <dbReference type="ARBA" id="ARBA00007317"/>
    </source>
</evidence>
<dbReference type="Proteomes" id="UP000663792">
    <property type="component" value="Unassembled WGS sequence"/>
</dbReference>
<dbReference type="InterPro" id="IPR001078">
    <property type="entry name" value="2-oxoacid_DH_actylTfrase"/>
</dbReference>
<dbReference type="Pfam" id="PF00364">
    <property type="entry name" value="Biotin_lipoyl"/>
    <property type="match status" value="1"/>
</dbReference>
<evidence type="ECO:0000256" key="4">
    <source>
        <dbReference type="ARBA" id="ARBA00022823"/>
    </source>
</evidence>
<accession>A0A938YJA8</accession>
<dbReference type="Gene3D" id="4.10.320.10">
    <property type="entry name" value="E3-binding domain"/>
    <property type="match status" value="1"/>
</dbReference>
<dbReference type="FunFam" id="3.30.559.10:FF:000007">
    <property type="entry name" value="Dihydrolipoamide acetyltransferase component of pyruvate dehydrogenase complex"/>
    <property type="match status" value="1"/>
</dbReference>
<evidence type="ECO:0000256" key="5">
    <source>
        <dbReference type="ARBA" id="ARBA00023315"/>
    </source>
</evidence>
<dbReference type="AlphaFoldDB" id="A0A938YJA8"/>
<feature type="region of interest" description="Disordered" evidence="7">
    <location>
        <begin position="126"/>
        <end position="163"/>
    </location>
</feature>
<dbReference type="InterPro" id="IPR050743">
    <property type="entry name" value="2-oxoacid_DH_E2_comp"/>
</dbReference>
<dbReference type="InterPro" id="IPR000089">
    <property type="entry name" value="Biotin_lipoyl"/>
</dbReference>
<dbReference type="PANTHER" id="PTHR43178">
    <property type="entry name" value="DIHYDROLIPOAMIDE ACETYLTRANSFERASE COMPONENT OF PYRUVATE DEHYDROGENASE COMPLEX"/>
    <property type="match status" value="1"/>
</dbReference>
<dbReference type="Gene3D" id="3.30.559.10">
    <property type="entry name" value="Chloramphenicol acetyltransferase-like domain"/>
    <property type="match status" value="1"/>
</dbReference>
<keyword evidence="3 6" id="KW-0808">Transferase</keyword>
<evidence type="ECO:0000256" key="1">
    <source>
        <dbReference type="ARBA" id="ARBA00001938"/>
    </source>
</evidence>
<dbReference type="InterPro" id="IPR036625">
    <property type="entry name" value="E3-bd_dom_sf"/>
</dbReference>
<feature type="domain" description="Peripheral subunit-binding (PSBD)" evidence="9">
    <location>
        <begin position="178"/>
        <end position="215"/>
    </location>
</feature>
<keyword evidence="11" id="KW-1185">Reference proteome</keyword>
<gene>
    <name evidence="10" type="ORF">JL106_16220</name>
</gene>
<feature type="compositionally biased region" description="Basic residues" evidence="7">
    <location>
        <begin position="130"/>
        <end position="139"/>
    </location>
</feature>
<dbReference type="Pfam" id="PF00198">
    <property type="entry name" value="2-oxoacid_dh"/>
    <property type="match status" value="1"/>
</dbReference>
<dbReference type="GO" id="GO:0005737">
    <property type="term" value="C:cytoplasm"/>
    <property type="evidence" value="ECO:0007669"/>
    <property type="project" value="TreeGrafter"/>
</dbReference>
<comment type="caution">
    <text evidence="10">The sequence shown here is derived from an EMBL/GenBank/DDBJ whole genome shotgun (WGS) entry which is preliminary data.</text>
</comment>
<evidence type="ECO:0000259" key="8">
    <source>
        <dbReference type="PROSITE" id="PS50968"/>
    </source>
</evidence>
<dbReference type="EMBL" id="JAERWK010000021">
    <property type="protein sequence ID" value="MBM9468830.1"/>
    <property type="molecule type" value="Genomic_DNA"/>
</dbReference>
<dbReference type="SUPFAM" id="SSF51230">
    <property type="entry name" value="Single hybrid motif"/>
    <property type="match status" value="1"/>
</dbReference>